<dbReference type="Proteomes" id="UP001163105">
    <property type="component" value="Unassembled WGS sequence"/>
</dbReference>
<sequence>MCIDNRDLYSACGHCQSSPCGIDRCSSSGGRSRGGGGYIPCRQWRTYITIYPGWCKVCRPLLQRRHGADVRTRTQNVEFIAQYWTRHAANRFHNAQARRTAFHARSAAYRQRELQRRNETRAGRHRPWRAQAAEAAAPPVPATATRGVMFSSGPSGGQLNQQLSTTTNLPRGPSDSFGDSNSTYWCGVLGRVMTRFYPEAVLVGDILWPNNPWSPADNEAAGEVSRRMSEIATMAQARTLHWAASP</sequence>
<feature type="region of interest" description="Disordered" evidence="1">
    <location>
        <begin position="108"/>
        <end position="176"/>
    </location>
</feature>
<gene>
    <name evidence="2" type="ORF">O9K51_01574</name>
</gene>
<evidence type="ECO:0000313" key="2">
    <source>
        <dbReference type="EMBL" id="KAJ6446801.1"/>
    </source>
</evidence>
<organism evidence="2 3">
    <name type="scientific">Purpureocillium lavendulum</name>
    <dbReference type="NCBI Taxonomy" id="1247861"/>
    <lineage>
        <taxon>Eukaryota</taxon>
        <taxon>Fungi</taxon>
        <taxon>Dikarya</taxon>
        <taxon>Ascomycota</taxon>
        <taxon>Pezizomycotina</taxon>
        <taxon>Sordariomycetes</taxon>
        <taxon>Hypocreomycetidae</taxon>
        <taxon>Hypocreales</taxon>
        <taxon>Ophiocordycipitaceae</taxon>
        <taxon>Purpureocillium</taxon>
    </lineage>
</organism>
<feature type="compositionally biased region" description="Basic and acidic residues" evidence="1">
    <location>
        <begin position="110"/>
        <end position="122"/>
    </location>
</feature>
<name>A0AB34G8E6_9HYPO</name>
<keyword evidence="3" id="KW-1185">Reference proteome</keyword>
<comment type="caution">
    <text evidence="2">The sequence shown here is derived from an EMBL/GenBank/DDBJ whole genome shotgun (WGS) entry which is preliminary data.</text>
</comment>
<dbReference type="EMBL" id="JAQHRD010000001">
    <property type="protein sequence ID" value="KAJ6446801.1"/>
    <property type="molecule type" value="Genomic_DNA"/>
</dbReference>
<accession>A0AB34G8E6</accession>
<dbReference type="AlphaFoldDB" id="A0AB34G8E6"/>
<proteinExistence type="predicted"/>
<evidence type="ECO:0000256" key="1">
    <source>
        <dbReference type="SAM" id="MobiDB-lite"/>
    </source>
</evidence>
<evidence type="ECO:0000313" key="3">
    <source>
        <dbReference type="Proteomes" id="UP001163105"/>
    </source>
</evidence>
<reference evidence="2" key="1">
    <citation type="submission" date="2023-01" db="EMBL/GenBank/DDBJ databases">
        <title>The growth and conidiation of Purpureocillium lavendulum are regulated by nitrogen source and histone H3K14 acetylation.</title>
        <authorList>
            <person name="Tang P."/>
            <person name="Han J."/>
            <person name="Zhang C."/>
            <person name="Tang P."/>
            <person name="Qi F."/>
            <person name="Zhang K."/>
            <person name="Liang L."/>
        </authorList>
    </citation>
    <scope>NUCLEOTIDE SEQUENCE</scope>
    <source>
        <strain evidence="2">YMF1.00683</strain>
    </source>
</reference>
<protein>
    <submittedName>
        <fullName evidence="2">C6 transcription factor</fullName>
    </submittedName>
</protein>
<feature type="compositionally biased region" description="Polar residues" evidence="1">
    <location>
        <begin position="157"/>
        <end position="169"/>
    </location>
</feature>